<dbReference type="AlphaFoldDB" id="A0A1B9NHC5"/>
<accession>A0A1B9NHC5</accession>
<dbReference type="STRING" id="904291.A7J15_12860"/>
<feature type="region of interest" description="Disordered" evidence="1">
    <location>
        <begin position="573"/>
        <end position="603"/>
    </location>
</feature>
<keyword evidence="3" id="KW-0732">Signal</keyword>
<feature type="transmembrane region" description="Helical" evidence="2">
    <location>
        <begin position="257"/>
        <end position="277"/>
    </location>
</feature>
<feature type="transmembrane region" description="Helical" evidence="2">
    <location>
        <begin position="412"/>
        <end position="435"/>
    </location>
</feature>
<dbReference type="Pfam" id="PF09972">
    <property type="entry name" value="DUF2207"/>
    <property type="match status" value="1"/>
</dbReference>
<comment type="caution">
    <text evidence="6">The sequence shown here is derived from an EMBL/GenBank/DDBJ whole genome shotgun (WGS) entry which is preliminary data.</text>
</comment>
<evidence type="ECO:0000313" key="7">
    <source>
        <dbReference type="Proteomes" id="UP000093355"/>
    </source>
</evidence>
<dbReference type="Proteomes" id="UP000093355">
    <property type="component" value="Unassembled WGS sequence"/>
</dbReference>
<feature type="compositionally biased region" description="Gly residues" evidence="1">
    <location>
        <begin position="584"/>
        <end position="603"/>
    </location>
</feature>
<evidence type="ECO:0000313" key="6">
    <source>
        <dbReference type="EMBL" id="OCG75995.1"/>
    </source>
</evidence>
<feature type="transmembrane region" description="Helical" evidence="2">
    <location>
        <begin position="441"/>
        <end position="462"/>
    </location>
</feature>
<proteinExistence type="predicted"/>
<reference evidence="6 7" key="1">
    <citation type="submission" date="2016-05" db="EMBL/GenBank/DDBJ databases">
        <authorList>
            <person name="Lavstsen T."/>
            <person name="Jespersen J.S."/>
        </authorList>
    </citation>
    <scope>NUCLEOTIDE SEQUENCE [LARGE SCALE GENOMIC DNA]</scope>
    <source>
        <strain evidence="6 7">YLB-01</strain>
    </source>
</reference>
<keyword evidence="7" id="KW-1185">Reference proteome</keyword>
<dbReference type="InterPro" id="IPR048389">
    <property type="entry name" value="YciQ-like_C"/>
</dbReference>
<evidence type="ECO:0000256" key="1">
    <source>
        <dbReference type="SAM" id="MobiDB-lite"/>
    </source>
</evidence>
<feature type="chain" id="PRO_5008632004" description="DUF2207 domain-containing protein" evidence="3">
    <location>
        <begin position="29"/>
        <end position="603"/>
    </location>
</feature>
<keyword evidence="2" id="KW-0472">Membrane</keyword>
<dbReference type="InterPro" id="IPR018702">
    <property type="entry name" value="DUF2207"/>
</dbReference>
<feature type="domain" description="DUF2207" evidence="4">
    <location>
        <begin position="68"/>
        <end position="189"/>
    </location>
</feature>
<dbReference type="Pfam" id="PF20990">
    <property type="entry name" value="DUF2207_C"/>
    <property type="match status" value="1"/>
</dbReference>
<gene>
    <name evidence="6" type="ORF">A7J15_12860</name>
</gene>
<feature type="signal peptide" evidence="3">
    <location>
        <begin position="1"/>
        <end position="28"/>
    </location>
</feature>
<organism evidence="6 7">
    <name type="scientific">Microbacterium sediminis</name>
    <dbReference type="NCBI Taxonomy" id="904291"/>
    <lineage>
        <taxon>Bacteria</taxon>
        <taxon>Bacillati</taxon>
        <taxon>Actinomycetota</taxon>
        <taxon>Actinomycetes</taxon>
        <taxon>Micrococcales</taxon>
        <taxon>Microbacteriaceae</taxon>
        <taxon>Microbacterium</taxon>
    </lineage>
</organism>
<keyword evidence="2" id="KW-1133">Transmembrane helix</keyword>
<evidence type="ECO:0000256" key="3">
    <source>
        <dbReference type="SAM" id="SignalP"/>
    </source>
</evidence>
<evidence type="ECO:0000259" key="4">
    <source>
        <dbReference type="Pfam" id="PF09972"/>
    </source>
</evidence>
<feature type="compositionally biased region" description="Low complexity" evidence="1">
    <location>
        <begin position="573"/>
        <end position="583"/>
    </location>
</feature>
<protein>
    <recommendedName>
        <fullName evidence="8">DUF2207 domain-containing protein</fullName>
    </recommendedName>
</protein>
<feature type="domain" description="Predicted membrane protein YciQ-like C-terminal" evidence="5">
    <location>
        <begin position="295"/>
        <end position="539"/>
    </location>
</feature>
<name>A0A1B9NHC5_9MICO</name>
<dbReference type="EMBL" id="LXMD01000008">
    <property type="protein sequence ID" value="OCG75995.1"/>
    <property type="molecule type" value="Genomic_DNA"/>
</dbReference>
<evidence type="ECO:0000259" key="5">
    <source>
        <dbReference type="Pfam" id="PF20990"/>
    </source>
</evidence>
<evidence type="ECO:0008006" key="8">
    <source>
        <dbReference type="Google" id="ProtNLM"/>
    </source>
</evidence>
<keyword evidence="2" id="KW-0812">Transmembrane</keyword>
<evidence type="ECO:0000256" key="2">
    <source>
        <dbReference type="SAM" id="Phobius"/>
    </source>
</evidence>
<sequence>MGGVFRRIGAGIGLGAAIALSLALPAGAAEPAGTAAAAPGIVRADVEDFTFSSVHVDYLLSRDDEGVGTATVTETFVADFPPAQNRGMVRGIPTGYLGAPTNPEVISVTDEDGDPRPYETDTEDGLLRVTSAVPEGEYAEGSQTYVFTYRVDNVARAMDNGVDEFFWDVFTTDAPQPVGSFTARIEVDPELADALTGDAACYVGGAGSEDRCDMPRAGAAFETAPVALDPPEGVTVAIGFEPGTFTSFDASFLASPWGWAQSAAAVGAVGTAAWAGVVRRRRLRDDPGRPTIIAEYEPPAGVDALTAAGLLGKSGRAIPAEILEQAVGGSLRIVEERGLLRPKLAAELVDPGRADENGLRVLKGLFGKDLPIGKTFTFGKSSSRFARAAQKLIERTGAQITREWKRRVPAGVVLVPAVLGLILGGATFAFGIVAMIQFVTWFPTVPLIALGFALIFVTIILVTRRPLNATGAEVRDHLRGLEEFIGWAEEDRIRMLQSPEGAERAPVDTTSPQQMLVLYERLLPFAVVFGQEKDWAERLAVMYGSDSPTWWAGSGAFNAAAFSSGMGSLTASAASSSTASSSGGSTGGGSVGGGGGGGSVGGV</sequence>